<evidence type="ECO:0000256" key="1">
    <source>
        <dbReference type="SAM" id="Phobius"/>
    </source>
</evidence>
<protein>
    <submittedName>
        <fullName evidence="2">Uncharacterized protein</fullName>
    </submittedName>
</protein>
<accession>A0A073KEP7</accession>
<dbReference type="STRING" id="574375.AZF08_12990"/>
<feature type="transmembrane region" description="Helical" evidence="1">
    <location>
        <begin position="88"/>
        <end position="107"/>
    </location>
</feature>
<evidence type="ECO:0000313" key="3">
    <source>
        <dbReference type="Proteomes" id="UP000027778"/>
    </source>
</evidence>
<dbReference type="OrthoDB" id="2935888at2"/>
<sequence>MITLLFISTMIFFVWIQIKPRQIKWIDILIFLIVAGIIIYTMPRPMTWNLQAELLAITLFSFCIGVWQGSVIEVYYEGGILYIKSGRQYLISWIFLIIGQIIIIDLFEGGITSIANGAWLLLFSVVITSGIKSCILYILCKLTVRN</sequence>
<keyword evidence="1" id="KW-1133">Transmembrane helix</keyword>
<keyword evidence="3" id="KW-1185">Reference proteome</keyword>
<evidence type="ECO:0000313" key="2">
    <source>
        <dbReference type="EMBL" id="KEK24946.1"/>
    </source>
</evidence>
<dbReference type="RefSeq" id="WP_033673959.1">
    <property type="nucleotide sequence ID" value="NZ_JOTM01000004.1"/>
</dbReference>
<keyword evidence="1" id="KW-0472">Membrane</keyword>
<comment type="caution">
    <text evidence="2">The sequence shown here is derived from an EMBL/GenBank/DDBJ whole genome shotgun (WGS) entry which is preliminary data.</text>
</comment>
<proteinExistence type="predicted"/>
<dbReference type="AlphaFoldDB" id="A0A073KEP7"/>
<dbReference type="Proteomes" id="UP000027778">
    <property type="component" value="Unassembled WGS sequence"/>
</dbReference>
<feature type="transmembrane region" description="Helical" evidence="1">
    <location>
        <begin position="25"/>
        <end position="42"/>
    </location>
</feature>
<dbReference type="EMBL" id="JOTM01000004">
    <property type="protein sequence ID" value="KEK24946.1"/>
    <property type="molecule type" value="Genomic_DNA"/>
</dbReference>
<keyword evidence="1" id="KW-0812">Transmembrane</keyword>
<name>A0A073KEP7_9BACI</name>
<gene>
    <name evidence="2" type="ORF">BAGA_21995</name>
</gene>
<reference evidence="2 3" key="1">
    <citation type="submission" date="2014-06" db="EMBL/GenBank/DDBJ databases">
        <title>Draft genome sequence of Bacillus gaemokensis JCM 15801 (MCCC 1A00707).</title>
        <authorList>
            <person name="Lai Q."/>
            <person name="Liu Y."/>
            <person name="Shao Z."/>
        </authorList>
    </citation>
    <scope>NUCLEOTIDE SEQUENCE [LARGE SCALE GENOMIC DNA]</scope>
    <source>
        <strain evidence="2 3">JCM 15801</strain>
    </source>
</reference>
<feature type="transmembrane region" description="Helical" evidence="1">
    <location>
        <begin position="119"/>
        <end position="140"/>
    </location>
</feature>
<organism evidence="2 3">
    <name type="scientific">Bacillus gaemokensis</name>
    <dbReference type="NCBI Taxonomy" id="574375"/>
    <lineage>
        <taxon>Bacteria</taxon>
        <taxon>Bacillati</taxon>
        <taxon>Bacillota</taxon>
        <taxon>Bacilli</taxon>
        <taxon>Bacillales</taxon>
        <taxon>Bacillaceae</taxon>
        <taxon>Bacillus</taxon>
        <taxon>Bacillus cereus group</taxon>
    </lineage>
</organism>
<feature type="transmembrane region" description="Helical" evidence="1">
    <location>
        <begin position="54"/>
        <end position="76"/>
    </location>
</feature>